<feature type="transmembrane region" description="Helical" evidence="7">
    <location>
        <begin position="216"/>
        <end position="234"/>
    </location>
</feature>
<accession>A0A3P1SV37</accession>
<evidence type="ECO:0000313" key="8">
    <source>
        <dbReference type="EMBL" id="RRD00426.1"/>
    </source>
</evidence>
<keyword evidence="4 7" id="KW-0812">Transmembrane</keyword>
<keyword evidence="3" id="KW-1003">Cell membrane</keyword>
<proteinExistence type="inferred from homology"/>
<protein>
    <submittedName>
        <fullName evidence="8">Permease</fullName>
    </submittedName>
</protein>
<dbReference type="GO" id="GO:0005886">
    <property type="term" value="C:plasma membrane"/>
    <property type="evidence" value="ECO:0007669"/>
    <property type="project" value="UniProtKB-SubCell"/>
</dbReference>
<keyword evidence="6 7" id="KW-0472">Membrane</keyword>
<dbReference type="RefSeq" id="WP_124925007.1">
    <property type="nucleotide sequence ID" value="NZ_BMOH01000003.1"/>
</dbReference>
<feature type="transmembrane region" description="Helical" evidence="7">
    <location>
        <begin position="137"/>
        <end position="154"/>
    </location>
</feature>
<evidence type="ECO:0000256" key="6">
    <source>
        <dbReference type="ARBA" id="ARBA00023136"/>
    </source>
</evidence>
<sequence>MFEQFTHLADWLVYDLAGFSVTTKAGDALHFFVEDTAKIFALLLVMIYLIALVRASLNVERVRDYLAGKHRGVGYLMGAGFGAVTPFCSCSSIPVFLGFTSAGIPVGITMAFLLTSPLINEVAVLLLMSLLGWQFTVLYIVIGMAVGVLGGLFLDSIRAERWLQSFAAEALKRGQQSSVSLTAEADTQPGTESNQMTLVERHNFAKAEMLEIFGRVWKWVIIGVGLGAALHGFVPDGWIEAHLGDGQWWSVPAAVGLGIPLYSNATGVIPVMESLIGNGLPVGTTLAFCMSTVAASFPEFILLKQVMQWRLLAILFAMLLCAFTLVGWIFNYFYPMF</sequence>
<feature type="transmembrane region" description="Helical" evidence="7">
    <location>
        <begin position="246"/>
        <end position="263"/>
    </location>
</feature>
<organism evidence="8 9">
    <name type="scientific">Amphritea balenae</name>
    <dbReference type="NCBI Taxonomy" id="452629"/>
    <lineage>
        <taxon>Bacteria</taxon>
        <taxon>Pseudomonadati</taxon>
        <taxon>Pseudomonadota</taxon>
        <taxon>Gammaproteobacteria</taxon>
        <taxon>Oceanospirillales</taxon>
        <taxon>Oceanospirillaceae</taxon>
        <taxon>Amphritea</taxon>
    </lineage>
</organism>
<dbReference type="PANTHER" id="PTHR42775:SF1">
    <property type="entry name" value="PERMEASE RV2963-RELATED"/>
    <property type="match status" value="1"/>
</dbReference>
<feature type="transmembrane region" description="Helical" evidence="7">
    <location>
        <begin position="309"/>
        <end position="334"/>
    </location>
</feature>
<dbReference type="AlphaFoldDB" id="A0A3P1SV37"/>
<evidence type="ECO:0000313" key="9">
    <source>
        <dbReference type="Proteomes" id="UP000267535"/>
    </source>
</evidence>
<keyword evidence="9" id="KW-1185">Reference proteome</keyword>
<name>A0A3P1SV37_9GAMM</name>
<evidence type="ECO:0000256" key="7">
    <source>
        <dbReference type="SAM" id="Phobius"/>
    </source>
</evidence>
<feature type="transmembrane region" description="Helical" evidence="7">
    <location>
        <begin position="275"/>
        <end position="297"/>
    </location>
</feature>
<keyword evidence="5 7" id="KW-1133">Transmembrane helix</keyword>
<comment type="caution">
    <text evidence="8">The sequence shown here is derived from an EMBL/GenBank/DDBJ whole genome shotgun (WGS) entry which is preliminary data.</text>
</comment>
<evidence type="ECO:0000256" key="2">
    <source>
        <dbReference type="ARBA" id="ARBA00006386"/>
    </source>
</evidence>
<evidence type="ECO:0000256" key="3">
    <source>
        <dbReference type="ARBA" id="ARBA00022475"/>
    </source>
</evidence>
<gene>
    <name evidence="8" type="ORF">EHS89_04860</name>
</gene>
<dbReference type="Pfam" id="PF03773">
    <property type="entry name" value="ArsP_1"/>
    <property type="match status" value="1"/>
</dbReference>
<dbReference type="EMBL" id="RQXV01000002">
    <property type="protein sequence ID" value="RRD00426.1"/>
    <property type="molecule type" value="Genomic_DNA"/>
</dbReference>
<comment type="subcellular location">
    <subcellularLocation>
        <location evidence="1">Cell membrane</location>
        <topology evidence="1">Multi-pass membrane protein</topology>
    </subcellularLocation>
</comment>
<dbReference type="InterPro" id="IPR053166">
    <property type="entry name" value="UPF0718_permease"/>
</dbReference>
<comment type="similarity">
    <text evidence="2">Belongs to the UPF0718 family.</text>
</comment>
<evidence type="ECO:0000256" key="1">
    <source>
        <dbReference type="ARBA" id="ARBA00004651"/>
    </source>
</evidence>
<evidence type="ECO:0000256" key="5">
    <source>
        <dbReference type="ARBA" id="ARBA00022989"/>
    </source>
</evidence>
<dbReference type="OrthoDB" id="9777774at2"/>
<evidence type="ECO:0000256" key="4">
    <source>
        <dbReference type="ARBA" id="ARBA00022692"/>
    </source>
</evidence>
<feature type="transmembrane region" description="Helical" evidence="7">
    <location>
        <begin position="39"/>
        <end position="57"/>
    </location>
</feature>
<dbReference type="PANTHER" id="PTHR42775">
    <property type="entry name" value="PERMEASE RV2963-RELATED"/>
    <property type="match status" value="1"/>
</dbReference>
<dbReference type="Proteomes" id="UP000267535">
    <property type="component" value="Unassembled WGS sequence"/>
</dbReference>
<dbReference type="InterPro" id="IPR005524">
    <property type="entry name" value="DUF318"/>
</dbReference>
<reference evidence="8 9" key="1">
    <citation type="submission" date="2018-11" db="EMBL/GenBank/DDBJ databases">
        <title>The draft genome sequence of Amphritea balenae JAMM 1525T.</title>
        <authorList>
            <person name="Fang Z."/>
            <person name="Zhang Y."/>
            <person name="Han X."/>
        </authorList>
    </citation>
    <scope>NUCLEOTIDE SEQUENCE [LARGE SCALE GENOMIC DNA]</scope>
    <source>
        <strain evidence="8 9">JAMM 1525</strain>
    </source>
</reference>